<name>A0ABW3ZP13_9RHOB</name>
<evidence type="ECO:0000256" key="3">
    <source>
        <dbReference type="ARBA" id="ARBA00022448"/>
    </source>
</evidence>
<evidence type="ECO:0000256" key="8">
    <source>
        <dbReference type="ARBA" id="ARBA00023136"/>
    </source>
</evidence>
<keyword evidence="7 9" id="KW-1133">Transmembrane helix</keyword>
<keyword evidence="6 9" id="KW-0812">Transmembrane</keyword>
<dbReference type="PANTHER" id="PTHR30386">
    <property type="entry name" value="MEMBRANE FUSION SUBUNIT OF EMRAB-TOLC MULTIDRUG EFFLUX PUMP"/>
    <property type="match status" value="1"/>
</dbReference>
<feature type="transmembrane region" description="Helical" evidence="9">
    <location>
        <begin position="20"/>
        <end position="40"/>
    </location>
</feature>
<dbReference type="Proteomes" id="UP001597135">
    <property type="component" value="Unassembled WGS sequence"/>
</dbReference>
<dbReference type="InterPro" id="IPR050739">
    <property type="entry name" value="MFP"/>
</dbReference>
<dbReference type="Pfam" id="PF26002">
    <property type="entry name" value="Beta-barrel_AprE"/>
    <property type="match status" value="1"/>
</dbReference>
<evidence type="ECO:0000256" key="9">
    <source>
        <dbReference type="RuleBase" id="RU365093"/>
    </source>
</evidence>
<dbReference type="Pfam" id="PF25994">
    <property type="entry name" value="HH_AprE"/>
    <property type="match status" value="1"/>
</dbReference>
<keyword evidence="3 9" id="KW-0813">Transport</keyword>
<protein>
    <recommendedName>
        <fullName evidence="9">Membrane fusion protein (MFP) family protein</fullName>
    </recommendedName>
</protein>
<evidence type="ECO:0000256" key="2">
    <source>
        <dbReference type="ARBA" id="ARBA00009477"/>
    </source>
</evidence>
<dbReference type="PRINTS" id="PR01490">
    <property type="entry name" value="RTXTOXIND"/>
</dbReference>
<accession>A0ABW3ZP13</accession>
<reference evidence="14" key="1">
    <citation type="journal article" date="2019" name="Int. J. Syst. Evol. Microbiol.">
        <title>The Global Catalogue of Microorganisms (GCM) 10K type strain sequencing project: providing services to taxonomists for standard genome sequencing and annotation.</title>
        <authorList>
            <consortium name="The Broad Institute Genomics Platform"/>
            <consortium name="The Broad Institute Genome Sequencing Center for Infectious Disease"/>
            <person name="Wu L."/>
            <person name="Ma J."/>
        </authorList>
    </citation>
    <scope>NUCLEOTIDE SEQUENCE [LARGE SCALE GENOMIC DNA]</scope>
    <source>
        <strain evidence="14">CCUG 62953</strain>
    </source>
</reference>
<dbReference type="InterPro" id="IPR010129">
    <property type="entry name" value="T1SS_HlyD"/>
</dbReference>
<evidence type="ECO:0000256" key="7">
    <source>
        <dbReference type="ARBA" id="ARBA00022989"/>
    </source>
</evidence>
<dbReference type="InterPro" id="IPR058781">
    <property type="entry name" value="HH_AprE-like"/>
</dbReference>
<feature type="domain" description="AprE-like long alpha-helical hairpin" evidence="11">
    <location>
        <begin position="96"/>
        <end position="284"/>
    </location>
</feature>
<evidence type="ECO:0000256" key="6">
    <source>
        <dbReference type="ARBA" id="ARBA00022692"/>
    </source>
</evidence>
<dbReference type="InterPro" id="IPR058982">
    <property type="entry name" value="Beta-barrel_AprE"/>
</dbReference>
<comment type="subcellular location">
    <subcellularLocation>
        <location evidence="1 9">Cell inner membrane</location>
        <topology evidence="1 9">Single-pass membrane protein</topology>
    </subcellularLocation>
</comment>
<comment type="similarity">
    <text evidence="2 9">Belongs to the membrane fusion protein (MFP) (TC 8.A.1) family.</text>
</comment>
<dbReference type="PANTHER" id="PTHR30386:SF17">
    <property type="entry name" value="ALKALINE PROTEASE SECRETION PROTEIN APRE"/>
    <property type="match status" value="1"/>
</dbReference>
<evidence type="ECO:0000256" key="10">
    <source>
        <dbReference type="SAM" id="Coils"/>
    </source>
</evidence>
<evidence type="ECO:0000259" key="11">
    <source>
        <dbReference type="Pfam" id="PF25994"/>
    </source>
</evidence>
<evidence type="ECO:0000256" key="4">
    <source>
        <dbReference type="ARBA" id="ARBA00022475"/>
    </source>
</evidence>
<dbReference type="Gene3D" id="2.40.30.170">
    <property type="match status" value="1"/>
</dbReference>
<gene>
    <name evidence="13" type="ORF">ACFQ4E_20110</name>
</gene>
<evidence type="ECO:0000256" key="5">
    <source>
        <dbReference type="ARBA" id="ARBA00022519"/>
    </source>
</evidence>
<proteinExistence type="inferred from homology"/>
<keyword evidence="8 9" id="KW-0472">Membrane</keyword>
<evidence type="ECO:0000313" key="14">
    <source>
        <dbReference type="Proteomes" id="UP001597135"/>
    </source>
</evidence>
<feature type="domain" description="AprE-like beta-barrel" evidence="12">
    <location>
        <begin position="328"/>
        <end position="419"/>
    </location>
</feature>
<evidence type="ECO:0000256" key="1">
    <source>
        <dbReference type="ARBA" id="ARBA00004377"/>
    </source>
</evidence>
<dbReference type="SUPFAM" id="SSF111369">
    <property type="entry name" value="HlyD-like secretion proteins"/>
    <property type="match status" value="1"/>
</dbReference>
<comment type="caution">
    <text evidence="13">The sequence shown here is derived from an EMBL/GenBank/DDBJ whole genome shotgun (WGS) entry which is preliminary data.</text>
</comment>
<organism evidence="13 14">
    <name type="scientific">Litorisediminicola beolgyonensis</name>
    <dbReference type="NCBI Taxonomy" id="1173614"/>
    <lineage>
        <taxon>Bacteria</taxon>
        <taxon>Pseudomonadati</taxon>
        <taxon>Pseudomonadota</taxon>
        <taxon>Alphaproteobacteria</taxon>
        <taxon>Rhodobacterales</taxon>
        <taxon>Paracoccaceae</taxon>
        <taxon>Litorisediminicola</taxon>
    </lineage>
</organism>
<dbReference type="EMBL" id="JBHTMU010000068">
    <property type="protein sequence ID" value="MFD1344744.1"/>
    <property type="molecule type" value="Genomic_DNA"/>
</dbReference>
<keyword evidence="14" id="KW-1185">Reference proteome</keyword>
<keyword evidence="5 9" id="KW-0997">Cell inner membrane</keyword>
<feature type="coiled-coil region" evidence="10">
    <location>
        <begin position="171"/>
        <end position="279"/>
    </location>
</feature>
<sequence length="442" mass="48408">MTPIPTEGWSADVPRSILRLSITAVLLMALSFGGFGAWALTAPLAAAVISQGTFVATGRNKIVQHLEGGIIRDIRVSEGDRVMAGDPLIELDRTAAQADQRELWLRQLRLEAIAARLLAEYRNEDTVTFPPSLDAAREEAELADIFDKQRLAFQVSRSVLETDLSILDSSLASLTLRADGYSGQLAALEARAENLAEELAAKEALAEKGLVKAAETGLLRRALLESEGQIARLVSQLAELEEERTRFDRRRAKLMSDRRQAVVEDLQSIQAELDSIREQTRKADAILTRAAITAPVSGTVVRLHYHSVGGVIETGKPIVEILPTDAPLQVEIKVLRTDIDSVSTGQHATVRLTAMNQRTTPVLNGTVSYVSADSITDTSEGIAQEIYVANIDLPPEEMQRVAHLHLLPGMPAEAMVQTETRTFFDYLAKPVRDSMSRAFKEQ</sequence>
<keyword evidence="4 9" id="KW-1003">Cell membrane</keyword>
<dbReference type="Gene3D" id="2.40.50.100">
    <property type="match status" value="1"/>
</dbReference>
<dbReference type="RefSeq" id="WP_386806320.1">
    <property type="nucleotide sequence ID" value="NZ_JBHTMU010000068.1"/>
</dbReference>
<evidence type="ECO:0000313" key="13">
    <source>
        <dbReference type="EMBL" id="MFD1344744.1"/>
    </source>
</evidence>
<dbReference type="NCBIfam" id="TIGR01843">
    <property type="entry name" value="type_I_hlyD"/>
    <property type="match status" value="1"/>
</dbReference>
<keyword evidence="10" id="KW-0175">Coiled coil</keyword>
<evidence type="ECO:0000259" key="12">
    <source>
        <dbReference type="Pfam" id="PF26002"/>
    </source>
</evidence>